<protein>
    <submittedName>
        <fullName evidence="5">Uncharacterized protein</fullName>
    </submittedName>
</protein>
<dbReference type="EMBL" id="CP013655">
    <property type="protein sequence ID" value="ALS36324.1"/>
    <property type="molecule type" value="Genomic_DNA"/>
</dbReference>
<feature type="chain" id="PRO_5006833140" evidence="2">
    <location>
        <begin position="27"/>
        <end position="359"/>
    </location>
</feature>
<organism evidence="5 6">
    <name type="scientific">Enterococcus rotai</name>
    <dbReference type="NCBI Taxonomy" id="118060"/>
    <lineage>
        <taxon>Bacteria</taxon>
        <taxon>Bacillati</taxon>
        <taxon>Bacillota</taxon>
        <taxon>Bacilli</taxon>
        <taxon>Lactobacillales</taxon>
        <taxon>Enterococcaceae</taxon>
        <taxon>Enterococcus</taxon>
    </lineage>
</organism>
<keyword evidence="2" id="KW-0732">Signal</keyword>
<dbReference type="KEGG" id="erx:ATZ35_03855"/>
<dbReference type="InterPro" id="IPR010317">
    <property type="entry name" value="WxLIP_PGBD"/>
</dbReference>
<dbReference type="Proteomes" id="UP000067523">
    <property type="component" value="Chromosome"/>
</dbReference>
<evidence type="ECO:0000259" key="4">
    <source>
        <dbReference type="Pfam" id="PF11797"/>
    </source>
</evidence>
<evidence type="ECO:0000313" key="5">
    <source>
        <dbReference type="EMBL" id="ALS36324.1"/>
    </source>
</evidence>
<evidence type="ECO:0000313" key="6">
    <source>
        <dbReference type="Proteomes" id="UP000067523"/>
    </source>
</evidence>
<feature type="domain" description="WxL Interacting Protein peptidoglycan binding" evidence="3">
    <location>
        <begin position="38"/>
        <end position="156"/>
    </location>
</feature>
<proteinExistence type="predicted"/>
<evidence type="ECO:0000259" key="3">
    <source>
        <dbReference type="Pfam" id="PF06030"/>
    </source>
</evidence>
<sequence>MKKRVFALLVLLYIFLTAILAGNAYAEDANSKKDMGGFNFEVIHPENQVDKKTGYFDLKMTPGQKQVVQIKLTNPSDIETTISVKLNGAKSNSNGVIEYGPTVIENDASLKYDFVDIVKGPDEVKIPPKGEKTIDLDITMPESSYDGIITGGIEMQNITNEEQKPQSGSILNKYAYLVGMILKETDTEVKPELSLNKVYANQKNYRNTVFVNFSNTQATFIEDMTVDVQVSGKGSDQVLYDTKKAAMRMAPNSMLDFPVSMQGERMVAGDYSAHIIVTAGADRWEWDQDFTITDEEADKFNAEDVSLLQESKINWTFIAGIVGGLFVLVIVIFFIVRKVGKKTKKKKRKKQPGTKPSRK</sequence>
<feature type="domain" description="WxL Interacting Protein host binding" evidence="4">
    <location>
        <begin position="167"/>
        <end position="301"/>
    </location>
</feature>
<keyword evidence="1" id="KW-0812">Transmembrane</keyword>
<feature type="transmembrane region" description="Helical" evidence="1">
    <location>
        <begin position="315"/>
        <end position="336"/>
    </location>
</feature>
<name>A0A0U2VSJ2_9ENTE</name>
<keyword evidence="6" id="KW-1185">Reference proteome</keyword>
<evidence type="ECO:0000256" key="2">
    <source>
        <dbReference type="SAM" id="SignalP"/>
    </source>
</evidence>
<dbReference type="Pfam" id="PF11797">
    <property type="entry name" value="WxLIP_HBD"/>
    <property type="match status" value="1"/>
</dbReference>
<keyword evidence="1" id="KW-1133">Transmembrane helix</keyword>
<keyword evidence="1" id="KW-0472">Membrane</keyword>
<reference evidence="6" key="1">
    <citation type="submission" date="2015-12" db="EMBL/GenBank/DDBJ databases">
        <authorList>
            <person name="Lauer A."/>
            <person name="Humrighouse B."/>
            <person name="Loparev V."/>
            <person name="Shewmaker P.L."/>
            <person name="Whitney A.M."/>
            <person name="McLaughlin R.W."/>
        </authorList>
    </citation>
    <scope>NUCLEOTIDE SEQUENCE [LARGE SCALE GENOMIC DNA]</scope>
    <source>
        <strain evidence="6">LMG 26678</strain>
    </source>
</reference>
<dbReference type="Pfam" id="PF06030">
    <property type="entry name" value="WxLIP_PGBD"/>
    <property type="match status" value="1"/>
</dbReference>
<dbReference type="RefSeq" id="WP_208929576.1">
    <property type="nucleotide sequence ID" value="NZ_CP013655.1"/>
</dbReference>
<dbReference type="AlphaFoldDB" id="A0A0U2VSJ2"/>
<feature type="signal peptide" evidence="2">
    <location>
        <begin position="1"/>
        <end position="26"/>
    </location>
</feature>
<accession>A0A0U2VSJ2</accession>
<evidence type="ECO:0000256" key="1">
    <source>
        <dbReference type="SAM" id="Phobius"/>
    </source>
</evidence>
<gene>
    <name evidence="5" type="ORF">ATZ35_03855</name>
</gene>
<dbReference type="InterPro" id="IPR021759">
    <property type="entry name" value="WxLIP_HBD"/>
</dbReference>
<dbReference type="STRING" id="118060.ATZ35_03855"/>